<dbReference type="Proteomes" id="UP000472580">
    <property type="component" value="Unassembled WGS sequence"/>
</dbReference>
<dbReference type="GO" id="GO:0006265">
    <property type="term" value="P:DNA topological change"/>
    <property type="evidence" value="ECO:0007669"/>
    <property type="project" value="UniProtKB-UniRule"/>
</dbReference>
<dbReference type="InterPro" id="IPR013758">
    <property type="entry name" value="Topo_IIA_A/C_ab"/>
</dbReference>
<evidence type="ECO:0000256" key="6">
    <source>
        <dbReference type="ARBA" id="ARBA00023235"/>
    </source>
</evidence>
<dbReference type="InterPro" id="IPR005742">
    <property type="entry name" value="TopoIV_A_Gneg"/>
</dbReference>
<organism evidence="12 13">
    <name type="scientific">Parasutterella muris</name>
    <dbReference type="NCBI Taxonomy" id="2565572"/>
    <lineage>
        <taxon>Bacteria</taxon>
        <taxon>Pseudomonadati</taxon>
        <taxon>Pseudomonadota</taxon>
        <taxon>Betaproteobacteria</taxon>
        <taxon>Burkholderiales</taxon>
        <taxon>Sutterellaceae</taxon>
        <taxon>Parasutterella</taxon>
    </lineage>
</organism>
<evidence type="ECO:0000259" key="11">
    <source>
        <dbReference type="PROSITE" id="PS52040"/>
    </source>
</evidence>
<dbReference type="GO" id="GO:0003677">
    <property type="term" value="F:DNA binding"/>
    <property type="evidence" value="ECO:0007669"/>
    <property type="project" value="UniProtKB-UniRule"/>
</dbReference>
<dbReference type="GO" id="GO:0005524">
    <property type="term" value="F:ATP binding"/>
    <property type="evidence" value="ECO:0007669"/>
    <property type="project" value="InterPro"/>
</dbReference>
<dbReference type="InterPro" id="IPR002205">
    <property type="entry name" value="Topo_IIA_dom_A"/>
</dbReference>
<feature type="compositionally biased region" description="Acidic residues" evidence="10">
    <location>
        <begin position="18"/>
        <end position="34"/>
    </location>
</feature>
<keyword evidence="5 7" id="KW-0472">Membrane</keyword>
<comment type="function">
    <text evidence="7">Topoisomerase IV is essential for chromosome segregation. It relaxes supercoiled DNA. Performs the decatenation events required during the replication of a circular DNA molecule.</text>
</comment>
<evidence type="ECO:0000256" key="1">
    <source>
        <dbReference type="ARBA" id="ARBA00000185"/>
    </source>
</evidence>
<keyword evidence="13" id="KW-1185">Reference proteome</keyword>
<dbReference type="InterPro" id="IPR013757">
    <property type="entry name" value="Topo_IIA_A_a_sf"/>
</dbReference>
<dbReference type="Gene3D" id="3.90.199.10">
    <property type="entry name" value="Topoisomerase II, domain 5"/>
    <property type="match status" value="1"/>
</dbReference>
<protein>
    <recommendedName>
        <fullName evidence="7">DNA topoisomerase 4 subunit A</fullName>
        <ecNumber evidence="7">5.6.2.2</ecNumber>
    </recommendedName>
    <alternativeName>
        <fullName evidence="7">Topoisomerase IV subunit A</fullName>
    </alternativeName>
</protein>
<dbReference type="PROSITE" id="PS52040">
    <property type="entry name" value="TOPO_IIA"/>
    <property type="match status" value="1"/>
</dbReference>
<dbReference type="EMBL" id="WSRP01000014">
    <property type="protein sequence ID" value="MVX56670.1"/>
    <property type="molecule type" value="Genomic_DNA"/>
</dbReference>
<feature type="site" description="Interaction with DNA" evidence="7">
    <location>
        <position position="178"/>
    </location>
</feature>
<feature type="site" description="Transition state stabilizer" evidence="7">
    <location>
        <position position="257"/>
    </location>
</feature>
<evidence type="ECO:0000256" key="7">
    <source>
        <dbReference type="HAMAP-Rule" id="MF_00936"/>
    </source>
</evidence>
<dbReference type="Gene3D" id="2.120.10.90">
    <property type="entry name" value="DNA gyrase/topoisomerase IV, subunit A, C-terminal"/>
    <property type="match status" value="1"/>
</dbReference>
<dbReference type="OrthoDB" id="9806486at2"/>
<evidence type="ECO:0000256" key="10">
    <source>
        <dbReference type="SAM" id="MobiDB-lite"/>
    </source>
</evidence>
<evidence type="ECO:0000256" key="3">
    <source>
        <dbReference type="ARBA" id="ARBA00023029"/>
    </source>
</evidence>
<comment type="subcellular location">
    <subcellularLocation>
        <location evidence="7">Cell membrane</location>
        <topology evidence="7">Peripheral membrane protein</topology>
    </subcellularLocation>
</comment>
<dbReference type="EC" id="5.6.2.2" evidence="7"/>
<keyword evidence="6 7" id="KW-0413">Isomerase</keyword>
<dbReference type="SMART" id="SM00434">
    <property type="entry name" value="TOP4c"/>
    <property type="match status" value="1"/>
</dbReference>
<comment type="caution">
    <text evidence="12">The sequence shown here is derived from an EMBL/GenBank/DDBJ whole genome shotgun (WGS) entry which is preliminary data.</text>
</comment>
<feature type="domain" description="Topo IIA-type catalytic" evidence="11">
    <location>
        <begin position="170"/>
        <end position="654"/>
    </location>
</feature>
<feature type="site" description="Interaction with DNA" evidence="7">
    <location>
        <position position="214"/>
    </location>
</feature>
<proteinExistence type="inferred from homology"/>
<dbReference type="Gene3D" id="1.10.268.10">
    <property type="entry name" value="Topoisomerase, domain 3"/>
    <property type="match status" value="1"/>
</dbReference>
<dbReference type="Pfam" id="PF03989">
    <property type="entry name" value="DNA_gyraseA_C"/>
    <property type="match status" value="2"/>
</dbReference>
<keyword evidence="3 7" id="KW-0799">Topoisomerase</keyword>
<comment type="subunit">
    <text evidence="7">Heterotetramer composed of ParC and ParE.</text>
</comment>
<evidence type="ECO:0000256" key="5">
    <source>
        <dbReference type="ARBA" id="ARBA00023136"/>
    </source>
</evidence>
<dbReference type="InterPro" id="IPR035516">
    <property type="entry name" value="Gyrase/topoIV_suA_C"/>
</dbReference>
<evidence type="ECO:0000256" key="9">
    <source>
        <dbReference type="SAM" id="Coils"/>
    </source>
</evidence>
<dbReference type="GO" id="GO:0007059">
    <property type="term" value="P:chromosome segregation"/>
    <property type="evidence" value="ECO:0007669"/>
    <property type="project" value="UniProtKB-UniRule"/>
</dbReference>
<dbReference type="GO" id="GO:0019897">
    <property type="term" value="C:extrinsic component of plasma membrane"/>
    <property type="evidence" value="ECO:0007669"/>
    <property type="project" value="UniProtKB-UniRule"/>
</dbReference>
<reference evidence="12 13" key="1">
    <citation type="submission" date="2019-12" db="EMBL/GenBank/DDBJ databases">
        <title>Microbes associate with the intestines of laboratory mice.</title>
        <authorList>
            <person name="Navarre W."/>
            <person name="Wong E."/>
        </authorList>
    </citation>
    <scope>NUCLEOTIDE SEQUENCE [LARGE SCALE GENOMIC DNA]</scope>
    <source>
        <strain evidence="12 13">NM82_D38</strain>
    </source>
</reference>
<gene>
    <name evidence="7 12" type="primary">parC</name>
    <name evidence="12" type="ORF">E5987_05540</name>
</gene>
<dbReference type="NCBIfam" id="NF004044">
    <property type="entry name" value="PRK05561.1"/>
    <property type="match status" value="1"/>
</dbReference>
<evidence type="ECO:0000313" key="13">
    <source>
        <dbReference type="Proteomes" id="UP000472580"/>
    </source>
</evidence>
<dbReference type="SUPFAM" id="SSF101904">
    <property type="entry name" value="GyrA/ParC C-terminal domain-like"/>
    <property type="match status" value="1"/>
</dbReference>
<dbReference type="GO" id="GO:0009330">
    <property type="term" value="C:DNA topoisomerase type II (double strand cut, ATP-hydrolyzing) complex"/>
    <property type="evidence" value="ECO:0007669"/>
    <property type="project" value="TreeGrafter"/>
</dbReference>
<comment type="catalytic activity">
    <reaction evidence="1 7 8">
        <text>ATP-dependent breakage, passage and rejoining of double-stranded DNA.</text>
        <dbReference type="EC" id="5.6.2.2"/>
    </reaction>
</comment>
<dbReference type="GO" id="GO:0005694">
    <property type="term" value="C:chromosome"/>
    <property type="evidence" value="ECO:0007669"/>
    <property type="project" value="InterPro"/>
</dbReference>
<dbReference type="GO" id="GO:0005737">
    <property type="term" value="C:cytoplasm"/>
    <property type="evidence" value="ECO:0007669"/>
    <property type="project" value="TreeGrafter"/>
</dbReference>
<feature type="coiled-coil region" evidence="9">
    <location>
        <begin position="94"/>
        <end position="121"/>
    </location>
</feature>
<dbReference type="HAMAP" id="MF_00936">
    <property type="entry name" value="ParC_type1"/>
    <property type="match status" value="1"/>
</dbReference>
<dbReference type="Gene3D" id="3.30.1360.40">
    <property type="match status" value="1"/>
</dbReference>
<dbReference type="InterPro" id="IPR050220">
    <property type="entry name" value="Type_II_DNA_Topoisomerases"/>
</dbReference>
<dbReference type="NCBIfam" id="TIGR01062">
    <property type="entry name" value="parC_Gneg"/>
    <property type="match status" value="1"/>
</dbReference>
<comment type="similarity">
    <text evidence="7">Belongs to the type II topoisomerase GyrA/ParC subunit family. ParC type 1 subfamily.</text>
</comment>
<dbReference type="Pfam" id="PF00521">
    <property type="entry name" value="DNA_topoisoIV"/>
    <property type="match status" value="1"/>
</dbReference>
<dbReference type="GO" id="GO:0003918">
    <property type="term" value="F:DNA topoisomerase type II (double strand cut, ATP-hydrolyzing) activity"/>
    <property type="evidence" value="ECO:0007669"/>
    <property type="project" value="UniProtKB-UniRule"/>
</dbReference>
<feature type="active site" description="O-(5'-phospho-DNA)-tyrosine intermediate" evidence="7 8">
    <location>
        <position position="258"/>
    </location>
</feature>
<keyword evidence="2 7" id="KW-1003">Cell membrane</keyword>
<feature type="site" description="Interaction with DNA" evidence="7">
    <location>
        <position position="216"/>
    </location>
</feature>
<evidence type="ECO:0000313" key="12">
    <source>
        <dbReference type="EMBL" id="MVX56670.1"/>
    </source>
</evidence>
<keyword evidence="9" id="KW-0175">Coiled coil</keyword>
<dbReference type="PANTHER" id="PTHR43493">
    <property type="entry name" value="DNA GYRASE/TOPOISOMERASE SUBUNIT A"/>
    <property type="match status" value="1"/>
</dbReference>
<dbReference type="PANTHER" id="PTHR43493:SF1">
    <property type="entry name" value="DNA TOPOISOMERASE 4 SUBUNIT A"/>
    <property type="match status" value="1"/>
</dbReference>
<accession>A0A6L6YG62</accession>
<evidence type="ECO:0000256" key="4">
    <source>
        <dbReference type="ARBA" id="ARBA00023125"/>
    </source>
</evidence>
<keyword evidence="4 7" id="KW-0238">DNA-binding</keyword>
<dbReference type="InterPro" id="IPR013760">
    <property type="entry name" value="Topo_IIA-like_dom_sf"/>
</dbReference>
<evidence type="ECO:0000256" key="2">
    <source>
        <dbReference type="ARBA" id="ARBA00022475"/>
    </source>
</evidence>
<evidence type="ECO:0000256" key="8">
    <source>
        <dbReference type="PROSITE-ProRule" id="PRU01384"/>
    </source>
</evidence>
<dbReference type="InterPro" id="IPR006691">
    <property type="entry name" value="GyrA/parC_rep"/>
</dbReference>
<dbReference type="SUPFAM" id="SSF56719">
    <property type="entry name" value="Type II DNA topoisomerase"/>
    <property type="match status" value="1"/>
</dbReference>
<feature type="region of interest" description="Disordered" evidence="10">
    <location>
        <begin position="1"/>
        <end position="72"/>
    </location>
</feature>
<feature type="coiled-coil region" evidence="9">
    <location>
        <begin position="594"/>
        <end position="621"/>
    </location>
</feature>
<dbReference type="AlphaFoldDB" id="A0A6L6YG62"/>
<dbReference type="CDD" id="cd00187">
    <property type="entry name" value="TOP4c"/>
    <property type="match status" value="1"/>
</dbReference>
<sequence>MAENKKRKLTEKDQTSFFDEEMMAEEPQIPEETDSDTKKNTSADSAQEEDIGAGSGFLFDLNEYGSESESVEEKDTAQTDLAETLVAQAESAAAELIEQDAKDEEAVVEKVEAEIVDAEMVPQPAMLSGTDIVEEAMKNAETDVDELTLAYFASRAYLEYAISVVKGRALPDVCDGMKPVQRRILYAMKRLGLSPDAKTVKSARVVGDVLGKYHPHGDSAAYDAMVRLAQDFTMRYPLVHGQGNFGSADGDGAAAMRYTEVKLSKYSELLLSEIDEGTVKFVPNYDGAFKEPTLLPARLPMLLLNGSSGIAVGMATEIPSHNLKEVAAATVKLIDQPETTTEELLEIIPGPDFPGGAQIISPQSDILSAYQSGYGSLQLRAVYHFEDLSRGLWQLVIDQLPYKVSAQKVLSEIDSLTNPKASSGKKTLSAKQQQDKQLLMNVISSVRDESNGEAAIRIVIDPKSKTVDRDELLNVLFSKTSLEVSCKFNLVLIGVDGKPKQKGLREILNEWISFRIRTVLARCGFRREEIRARIHVLEGRLTIIIDIDEAIRIIRTADDPKVGLMDHFHLTDKQAEDILEIRLRQLSGMDPIKMQKELDKLRKEEERLTELIDNDRKLRKQIIKEIEEDSETFGDERRTLIEEAQTAALTKRVVDEPVTVIISEKGFVRSRGGHSIDCKSMNYKLGDAYRMSFECRSVDNLYVLSDSGRIYCVPVSQLPSGRGDGTHISAFVQLQDGDRPLDYFAGSDDTKLLFSSDSGVGFFCKAGDLAVRQKAGKAFFTLEKGAKPLPIRTVSPITGWIAALSSSGRLVVFSVDELSARSSGGKGVSLMMISEGEKLVSAIPIAPNGVIVVGKGRGGKIQELVVGPRSVEDFRTRRGRKGRFVEARWTFLELRQNKPEKEMSPEERAQTESTII</sequence>
<name>A0A6L6YG62_9BURK</name>